<dbReference type="RefSeq" id="XP_056541607.1">
    <property type="nucleotide sequence ID" value="XM_056689178.1"/>
</dbReference>
<sequence length="222" mass="25310">MRNIRRRKERDLCLLRNSRQLQDWAAKPGSSQLLVKGSFRTRHMLRDFAADMIELLQKEKRVAAWVLQCKGNKSDSFDTAHALKQVVYQVLQQSPGVLNERGASLTAQRIQDASSAEDWFSLLGSVLRGNKEVYLLFDTTAFADEAQKYRWTKRLASLFDELRQRHISTTMRVVFISCQQAVSRQLQADLETVIDVSSSQAVQRLQSRPLLPSKQATSINGV</sequence>
<reference evidence="1" key="1">
    <citation type="submission" date="2022-11" db="EMBL/GenBank/DDBJ databases">
        <authorList>
            <person name="Petersen C."/>
        </authorList>
    </citation>
    <scope>NUCLEOTIDE SEQUENCE</scope>
    <source>
        <strain evidence="1">IBT 26290</strain>
    </source>
</reference>
<dbReference type="Proteomes" id="UP001149163">
    <property type="component" value="Unassembled WGS sequence"/>
</dbReference>
<dbReference type="OrthoDB" id="61900at2759"/>
<accession>A0A9W9HW06</accession>
<dbReference type="AlphaFoldDB" id="A0A9W9HW06"/>
<evidence type="ECO:0000313" key="2">
    <source>
        <dbReference type="Proteomes" id="UP001149163"/>
    </source>
</evidence>
<name>A0A9W9HW06_9EURO</name>
<evidence type="ECO:0000313" key="1">
    <source>
        <dbReference type="EMBL" id="KAJ5160049.1"/>
    </source>
</evidence>
<comment type="caution">
    <text evidence="1">The sequence shown here is derived from an EMBL/GenBank/DDBJ whole genome shotgun (WGS) entry which is preliminary data.</text>
</comment>
<dbReference type="EMBL" id="JAPQKN010000004">
    <property type="protein sequence ID" value="KAJ5160049.1"/>
    <property type="molecule type" value="Genomic_DNA"/>
</dbReference>
<reference evidence="1" key="2">
    <citation type="journal article" date="2023" name="IMA Fungus">
        <title>Comparative genomic study of the Penicillium genus elucidates a diverse pangenome and 15 lateral gene transfer events.</title>
        <authorList>
            <person name="Petersen C."/>
            <person name="Sorensen T."/>
            <person name="Nielsen M.R."/>
            <person name="Sondergaard T.E."/>
            <person name="Sorensen J.L."/>
            <person name="Fitzpatrick D.A."/>
            <person name="Frisvad J.C."/>
            <person name="Nielsen K.L."/>
        </authorList>
    </citation>
    <scope>NUCLEOTIDE SEQUENCE</scope>
    <source>
        <strain evidence="1">IBT 26290</strain>
    </source>
</reference>
<protein>
    <submittedName>
        <fullName evidence="1">Uncharacterized protein</fullName>
    </submittedName>
</protein>
<gene>
    <name evidence="1" type="ORF">N7482_007053</name>
</gene>
<keyword evidence="2" id="KW-1185">Reference proteome</keyword>
<proteinExistence type="predicted"/>
<organism evidence="1 2">
    <name type="scientific">Penicillium canariense</name>
    <dbReference type="NCBI Taxonomy" id="189055"/>
    <lineage>
        <taxon>Eukaryota</taxon>
        <taxon>Fungi</taxon>
        <taxon>Dikarya</taxon>
        <taxon>Ascomycota</taxon>
        <taxon>Pezizomycotina</taxon>
        <taxon>Eurotiomycetes</taxon>
        <taxon>Eurotiomycetidae</taxon>
        <taxon>Eurotiales</taxon>
        <taxon>Aspergillaceae</taxon>
        <taxon>Penicillium</taxon>
    </lineage>
</organism>
<dbReference type="GeneID" id="81428354"/>